<protein>
    <submittedName>
        <fullName evidence="1">Uncharacterized protein</fullName>
    </submittedName>
</protein>
<reference evidence="1 2" key="1">
    <citation type="submission" date="2016-07" db="EMBL/GenBank/DDBJ databases">
        <title>Draft genome sequence of Prauserella muralis DSM 45305, isolated from a mould-covered wall in an indoor environment.</title>
        <authorList>
            <person name="Ruckert C."/>
            <person name="Albersmeier A."/>
            <person name="Jiang C.-L."/>
            <person name="Jiang Y."/>
            <person name="Kalinowski J."/>
            <person name="Schneider O."/>
            <person name="Winkler A."/>
            <person name="Zotchev S.B."/>
        </authorList>
    </citation>
    <scope>NUCLEOTIDE SEQUENCE [LARGE SCALE GENOMIC DNA]</scope>
    <source>
        <strain evidence="1 2">DSM 45305</strain>
    </source>
</reference>
<name>A0A2V4B8Q5_9PSEU</name>
<dbReference type="RefSeq" id="WP_112279657.1">
    <property type="nucleotide sequence ID" value="NZ_MASW01000001.1"/>
</dbReference>
<keyword evidence="2" id="KW-1185">Reference proteome</keyword>
<dbReference type="Pfam" id="PF12079">
    <property type="entry name" value="DUF3558"/>
    <property type="match status" value="1"/>
</dbReference>
<dbReference type="InterPro" id="IPR024520">
    <property type="entry name" value="DUF3558"/>
</dbReference>
<evidence type="ECO:0000313" key="2">
    <source>
        <dbReference type="Proteomes" id="UP000249915"/>
    </source>
</evidence>
<sequence length="201" mass="20128">MGRSRIGLATGVLAAALVLGACGSDVGGTPETGAPTSAAGGSPATSAGGQAPDVADPLDAAPLASSPCEALSAADLATLGFAEGEQRPSGESGTACVWHEEQERGNRVDLSVVTENANGLDAVYEQRSSNAYFEPAEIAGYPAVYTATLDERDDGGCGLWVGLNDSDTLFVLTNYDYGPGVSDPCSVADRVAEAAITNLGG</sequence>
<gene>
    <name evidence="1" type="ORF">BAY60_04485</name>
</gene>
<comment type="caution">
    <text evidence="1">The sequence shown here is derived from an EMBL/GenBank/DDBJ whole genome shotgun (WGS) entry which is preliminary data.</text>
</comment>
<dbReference type="Proteomes" id="UP000249915">
    <property type="component" value="Unassembled WGS sequence"/>
</dbReference>
<accession>A0A2V4B8Q5</accession>
<organism evidence="1 2">
    <name type="scientific">Prauserella muralis</name>
    <dbReference type="NCBI Taxonomy" id="588067"/>
    <lineage>
        <taxon>Bacteria</taxon>
        <taxon>Bacillati</taxon>
        <taxon>Actinomycetota</taxon>
        <taxon>Actinomycetes</taxon>
        <taxon>Pseudonocardiales</taxon>
        <taxon>Pseudonocardiaceae</taxon>
        <taxon>Prauserella</taxon>
    </lineage>
</organism>
<dbReference type="AlphaFoldDB" id="A0A2V4B8Q5"/>
<proteinExistence type="predicted"/>
<dbReference type="OrthoDB" id="3697076at2"/>
<evidence type="ECO:0000313" key="1">
    <source>
        <dbReference type="EMBL" id="PXY31630.1"/>
    </source>
</evidence>
<dbReference type="PROSITE" id="PS51257">
    <property type="entry name" value="PROKAR_LIPOPROTEIN"/>
    <property type="match status" value="1"/>
</dbReference>
<dbReference type="EMBL" id="MASW01000001">
    <property type="protein sequence ID" value="PXY31630.1"/>
    <property type="molecule type" value="Genomic_DNA"/>
</dbReference>